<evidence type="ECO:0000313" key="1">
    <source>
        <dbReference type="EMBL" id="KJU86201.1"/>
    </source>
</evidence>
<dbReference type="AlphaFoldDB" id="A0A0F3GWB8"/>
<dbReference type="InterPro" id="IPR036866">
    <property type="entry name" value="RibonucZ/Hydroxyglut_hydro"/>
</dbReference>
<gene>
    <name evidence="1" type="ORF">MBAV_001607</name>
</gene>
<protein>
    <submittedName>
        <fullName evidence="1">Beta-lactamase domain-containing protein</fullName>
    </submittedName>
</protein>
<dbReference type="SUPFAM" id="SSF56281">
    <property type="entry name" value="Metallo-hydrolase/oxidoreductase"/>
    <property type="match status" value="1"/>
</dbReference>
<evidence type="ECO:0000313" key="2">
    <source>
        <dbReference type="Proteomes" id="UP000033423"/>
    </source>
</evidence>
<dbReference type="EMBL" id="LACI01000688">
    <property type="protein sequence ID" value="KJU86201.1"/>
    <property type="molecule type" value="Genomic_DNA"/>
</dbReference>
<organism evidence="1 2">
    <name type="scientific">Candidatus Magnetobacterium bavaricum</name>
    <dbReference type="NCBI Taxonomy" id="29290"/>
    <lineage>
        <taxon>Bacteria</taxon>
        <taxon>Pseudomonadati</taxon>
        <taxon>Nitrospirota</taxon>
        <taxon>Thermodesulfovibrionia</taxon>
        <taxon>Thermodesulfovibrionales</taxon>
        <taxon>Candidatus Magnetobacteriaceae</taxon>
        <taxon>Candidatus Magnetobacterium</taxon>
    </lineage>
</organism>
<comment type="caution">
    <text evidence="1">The sequence shown here is derived from an EMBL/GenBank/DDBJ whole genome shotgun (WGS) entry which is preliminary data.</text>
</comment>
<dbReference type="PANTHER" id="PTHR42663">
    <property type="entry name" value="HYDROLASE C777.06C-RELATED-RELATED"/>
    <property type="match status" value="1"/>
</dbReference>
<name>A0A0F3GWB8_9BACT</name>
<dbReference type="Gene3D" id="3.60.15.10">
    <property type="entry name" value="Ribonuclease Z/Hydroxyacylglutathione hydrolase-like"/>
    <property type="match status" value="1"/>
</dbReference>
<accession>A0A0F3GWB8</accession>
<dbReference type="Proteomes" id="UP000033423">
    <property type="component" value="Unassembled WGS sequence"/>
</dbReference>
<dbReference type="PANTHER" id="PTHR42663:SF4">
    <property type="entry name" value="SLL1036 PROTEIN"/>
    <property type="match status" value="1"/>
</dbReference>
<proteinExistence type="predicted"/>
<keyword evidence="2" id="KW-1185">Reference proteome</keyword>
<sequence>MIVKAWGTRGSIAISNVDSVESGGNTTCFEIMSECLPKGARLFVDAGTGFVPAGWNYLGEVANGLQYYIMLTHFHWDHIVGLTLSPPTFIDRIPMTIYGPMDNGHGPESMIKYLFNRPYFPVDAKKISHKMKFITLSHYDVCVIVIHPIGGFTMLGLDDYKNIIKKNVQVSLSKNKYLLSECMVIKMAKTNHGNANCISYRFEENPTGKVAVIATDHEDVAAISAELREHFANADLLIIDAQYDNQRYQTSTAGYGHGTPHGSIKQGIICRAKKIGFTHHDPRSTDKHLKDIILQEATNAIDKIRANEDFLSAYKLTANDLKLTQDDICLVRDYNVYEV</sequence>
<reference evidence="1 2" key="1">
    <citation type="submission" date="2015-02" db="EMBL/GenBank/DDBJ databases">
        <title>Single-cell genomics of uncultivated deep-branching MTB reveals a conserved set of magnetosome genes.</title>
        <authorList>
            <person name="Kolinko S."/>
            <person name="Richter M."/>
            <person name="Glockner F.O."/>
            <person name="Brachmann A."/>
            <person name="Schuler D."/>
        </authorList>
    </citation>
    <scope>NUCLEOTIDE SEQUENCE [LARGE SCALE GENOMIC DNA]</scope>
    <source>
        <strain evidence="1">TM-1</strain>
    </source>
</reference>